<keyword evidence="3" id="KW-1185">Reference proteome</keyword>
<feature type="domain" description="ACT" evidence="1">
    <location>
        <begin position="5"/>
        <end position="73"/>
    </location>
</feature>
<dbReference type="EMBL" id="CP002345">
    <property type="protein sequence ID" value="ADQ79552.1"/>
    <property type="molecule type" value="Genomic_DNA"/>
</dbReference>
<dbReference type="KEGG" id="ppn:Palpr_1406"/>
<dbReference type="InterPro" id="IPR045739">
    <property type="entry name" value="ACT_dom_pair"/>
</dbReference>
<dbReference type="PANTHER" id="PTHR40099">
    <property type="entry name" value="ACETOLACTATE SYNTHASE, SMALL SUBUNIT"/>
    <property type="match status" value="1"/>
</dbReference>
<dbReference type="CDD" id="cd04908">
    <property type="entry name" value="ACT_Bt0572_1"/>
    <property type="match status" value="1"/>
</dbReference>
<protein>
    <submittedName>
        <fullName evidence="2">Amino acid-binding ACT domain protein</fullName>
    </submittedName>
</protein>
<dbReference type="Pfam" id="PF19571">
    <property type="entry name" value="ACT_8"/>
    <property type="match status" value="1"/>
</dbReference>
<dbReference type="InterPro" id="IPR045865">
    <property type="entry name" value="ACT-like_dom_sf"/>
</dbReference>
<dbReference type="Gene3D" id="3.30.2130.10">
    <property type="entry name" value="VC0802-like"/>
    <property type="match status" value="1"/>
</dbReference>
<dbReference type="Proteomes" id="UP000008718">
    <property type="component" value="Chromosome"/>
</dbReference>
<dbReference type="AlphaFoldDB" id="E4T4A8"/>
<dbReference type="InterPro" id="IPR002912">
    <property type="entry name" value="ACT_dom"/>
</dbReference>
<gene>
    <name evidence="2" type="ordered locus">Palpr_1406</name>
</gene>
<dbReference type="PANTHER" id="PTHR40099:SF1">
    <property type="entry name" value="ACETOLACTATE SYNTHASE, SMALL SUBUNIT"/>
    <property type="match status" value="1"/>
</dbReference>
<evidence type="ECO:0000259" key="1">
    <source>
        <dbReference type="PROSITE" id="PS51671"/>
    </source>
</evidence>
<reference evidence="2 3" key="2">
    <citation type="journal article" date="2011" name="Stand. Genomic Sci.">
        <title>Complete genome sequence of Paludibacter propionicigenes type strain (WB4).</title>
        <authorList>
            <person name="Gronow S."/>
            <person name="Munk C."/>
            <person name="Lapidus A."/>
            <person name="Nolan M."/>
            <person name="Lucas S."/>
            <person name="Hammon N."/>
            <person name="Deshpande S."/>
            <person name="Cheng J.F."/>
            <person name="Tapia R."/>
            <person name="Han C."/>
            <person name="Goodwin L."/>
            <person name="Pitluck S."/>
            <person name="Liolios K."/>
            <person name="Ivanova N."/>
            <person name="Mavromatis K."/>
            <person name="Mikhailova N."/>
            <person name="Pati A."/>
            <person name="Chen A."/>
            <person name="Palaniappan K."/>
            <person name="Land M."/>
            <person name="Hauser L."/>
            <person name="Chang Y.J."/>
            <person name="Jeffries C.D."/>
            <person name="Brambilla E."/>
            <person name="Rohde M."/>
            <person name="Goker M."/>
            <person name="Detter J.C."/>
            <person name="Woyke T."/>
            <person name="Bristow J."/>
            <person name="Eisen J.A."/>
            <person name="Markowitz V."/>
            <person name="Hugenholtz P."/>
            <person name="Kyrpides N.C."/>
            <person name="Klenk H.P."/>
        </authorList>
    </citation>
    <scope>NUCLEOTIDE SEQUENCE [LARGE SCALE GENOMIC DNA]</scope>
    <source>
        <strain evidence="3">DSM 17365 / JCM 13257 / WB4</strain>
    </source>
</reference>
<sequence length="139" mass="15398">MTIRQLSVFLENKTGHLNQILSVLAQNDINIIALTVADSSDYGILRAIVSDPEKALQALRAEQFTVRVHDIFSLEMDAAPGSMSKILDLFTAADICIEYVYAFSFGSKSILMVRTDKCDEAVKVIEQNKLKSISEADLK</sequence>
<proteinExistence type="predicted"/>
<accession>E4T4A8</accession>
<dbReference type="SUPFAM" id="SSF55021">
    <property type="entry name" value="ACT-like"/>
    <property type="match status" value="2"/>
</dbReference>
<dbReference type="RefSeq" id="WP_013444921.1">
    <property type="nucleotide sequence ID" value="NC_014734.1"/>
</dbReference>
<name>E4T4A8_PALPW</name>
<dbReference type="eggNOG" id="COG4747">
    <property type="taxonomic scope" value="Bacteria"/>
</dbReference>
<organism evidence="2 3">
    <name type="scientific">Paludibacter propionicigenes (strain DSM 17365 / JCM 13257 / WB4)</name>
    <dbReference type="NCBI Taxonomy" id="694427"/>
    <lineage>
        <taxon>Bacteria</taxon>
        <taxon>Pseudomonadati</taxon>
        <taxon>Bacteroidota</taxon>
        <taxon>Bacteroidia</taxon>
        <taxon>Bacteroidales</taxon>
        <taxon>Paludibacteraceae</taxon>
        <taxon>Paludibacter</taxon>
    </lineage>
</organism>
<reference key="1">
    <citation type="submission" date="2010-11" db="EMBL/GenBank/DDBJ databases">
        <title>The complete genome of Paludibacter propionicigenes DSM 17365.</title>
        <authorList>
            <consortium name="US DOE Joint Genome Institute (JGI-PGF)"/>
            <person name="Lucas S."/>
            <person name="Copeland A."/>
            <person name="Lapidus A."/>
            <person name="Bruce D."/>
            <person name="Goodwin L."/>
            <person name="Pitluck S."/>
            <person name="Kyrpides N."/>
            <person name="Mavromatis K."/>
            <person name="Ivanova N."/>
            <person name="Munk A.C."/>
            <person name="Brettin T."/>
            <person name="Detter J.C."/>
            <person name="Han C."/>
            <person name="Tapia R."/>
            <person name="Land M."/>
            <person name="Hauser L."/>
            <person name="Markowitz V."/>
            <person name="Cheng J.-F."/>
            <person name="Hugenholtz P."/>
            <person name="Woyke T."/>
            <person name="Wu D."/>
            <person name="Gronow S."/>
            <person name="Wellnitz S."/>
            <person name="Brambilla E."/>
            <person name="Klenk H.-P."/>
            <person name="Eisen J.A."/>
        </authorList>
    </citation>
    <scope>NUCLEOTIDE SEQUENCE</scope>
    <source>
        <strain>WB4</strain>
    </source>
</reference>
<evidence type="ECO:0000313" key="3">
    <source>
        <dbReference type="Proteomes" id="UP000008718"/>
    </source>
</evidence>
<dbReference type="STRING" id="694427.Palpr_1406"/>
<dbReference type="OrthoDB" id="9790662at2"/>
<evidence type="ECO:0000313" key="2">
    <source>
        <dbReference type="EMBL" id="ADQ79552.1"/>
    </source>
</evidence>
<dbReference type="HOGENOM" id="CLU_136790_2_1_10"/>
<dbReference type="PROSITE" id="PS51671">
    <property type="entry name" value="ACT"/>
    <property type="match status" value="1"/>
</dbReference>